<name>A0A2T1A6F6_9ACTN</name>
<dbReference type="OrthoDB" id="8953821at2"/>
<evidence type="ECO:0000256" key="3">
    <source>
        <dbReference type="ARBA" id="ARBA00022475"/>
    </source>
</evidence>
<feature type="transmembrane region" description="Helical" evidence="5">
    <location>
        <begin position="38"/>
        <end position="60"/>
    </location>
</feature>
<dbReference type="PANTHER" id="PTHR43528">
    <property type="entry name" value="ALPHA-KETOGLUTARATE PERMEASE"/>
    <property type="match status" value="1"/>
</dbReference>
<keyword evidence="5" id="KW-1133">Transmembrane helix</keyword>
<evidence type="ECO:0000256" key="2">
    <source>
        <dbReference type="ARBA" id="ARBA00022448"/>
    </source>
</evidence>
<dbReference type="EMBL" id="PVUE01000001">
    <property type="protein sequence ID" value="PRZ44179.1"/>
    <property type="molecule type" value="Genomic_DNA"/>
</dbReference>
<reference evidence="6 7" key="1">
    <citation type="submission" date="2018-03" db="EMBL/GenBank/DDBJ databases">
        <title>Genomic Encyclopedia of Archaeal and Bacterial Type Strains, Phase II (KMG-II): from individual species to whole genera.</title>
        <authorList>
            <person name="Goeker M."/>
        </authorList>
    </citation>
    <scope>NUCLEOTIDE SEQUENCE [LARGE SCALE GENOMIC DNA]</scope>
    <source>
        <strain evidence="6 7">DSM 100065</strain>
    </source>
</reference>
<organism evidence="6 7">
    <name type="scientific">Antricoccus suffuscus</name>
    <dbReference type="NCBI Taxonomy" id="1629062"/>
    <lineage>
        <taxon>Bacteria</taxon>
        <taxon>Bacillati</taxon>
        <taxon>Actinomycetota</taxon>
        <taxon>Actinomycetes</taxon>
        <taxon>Geodermatophilales</taxon>
        <taxon>Antricoccaceae</taxon>
        <taxon>Antricoccus</taxon>
    </lineage>
</organism>
<dbReference type="InterPro" id="IPR051084">
    <property type="entry name" value="H+-coupled_symporters"/>
</dbReference>
<keyword evidence="5" id="KW-0472">Membrane</keyword>
<gene>
    <name evidence="6" type="ORF">CLV47_101304</name>
</gene>
<dbReference type="RefSeq" id="WP_146135251.1">
    <property type="nucleotide sequence ID" value="NZ_PVUE01000001.1"/>
</dbReference>
<evidence type="ECO:0000256" key="1">
    <source>
        <dbReference type="ARBA" id="ARBA00004651"/>
    </source>
</evidence>
<feature type="transmembrane region" description="Helical" evidence="5">
    <location>
        <begin position="12"/>
        <end position="31"/>
    </location>
</feature>
<accession>A0A2T1A6F6</accession>
<feature type="transmembrane region" description="Helical" evidence="5">
    <location>
        <begin position="80"/>
        <end position="98"/>
    </location>
</feature>
<dbReference type="AlphaFoldDB" id="A0A2T1A6F6"/>
<keyword evidence="4" id="KW-0769">Symport</keyword>
<evidence type="ECO:0000313" key="6">
    <source>
        <dbReference type="EMBL" id="PRZ44179.1"/>
    </source>
</evidence>
<protein>
    <recommendedName>
        <fullName evidence="8">MFS transporter</fullName>
    </recommendedName>
</protein>
<comment type="subcellular location">
    <subcellularLocation>
        <location evidence="1">Cell membrane</location>
        <topology evidence="1">Multi-pass membrane protein</topology>
    </subcellularLocation>
</comment>
<sequence length="133" mass="14117">MSDYIGRRPVFFIGAIAQIVLAFPCFMLITSSGTWRPLVGCVVLGLTLACFAAPSVSTFGGTTPLATTALIKMTGSNLVPAFYLVVSGIIGLVAVYFLRESATQPLWGSPPIVADDLEADRLVKYAEGLNKKT</sequence>
<dbReference type="GO" id="GO:0005886">
    <property type="term" value="C:plasma membrane"/>
    <property type="evidence" value="ECO:0007669"/>
    <property type="project" value="UniProtKB-SubCell"/>
</dbReference>
<keyword evidence="2" id="KW-0813">Transport</keyword>
<evidence type="ECO:0000313" key="7">
    <source>
        <dbReference type="Proteomes" id="UP000237752"/>
    </source>
</evidence>
<keyword evidence="3" id="KW-1003">Cell membrane</keyword>
<dbReference type="Proteomes" id="UP000237752">
    <property type="component" value="Unassembled WGS sequence"/>
</dbReference>
<proteinExistence type="predicted"/>
<keyword evidence="7" id="KW-1185">Reference proteome</keyword>
<dbReference type="InterPro" id="IPR036259">
    <property type="entry name" value="MFS_trans_sf"/>
</dbReference>
<dbReference type="SUPFAM" id="SSF103473">
    <property type="entry name" value="MFS general substrate transporter"/>
    <property type="match status" value="1"/>
</dbReference>
<evidence type="ECO:0008006" key="8">
    <source>
        <dbReference type="Google" id="ProtNLM"/>
    </source>
</evidence>
<evidence type="ECO:0000256" key="4">
    <source>
        <dbReference type="ARBA" id="ARBA00022847"/>
    </source>
</evidence>
<evidence type="ECO:0000256" key="5">
    <source>
        <dbReference type="SAM" id="Phobius"/>
    </source>
</evidence>
<keyword evidence="5" id="KW-0812">Transmembrane</keyword>
<dbReference type="PANTHER" id="PTHR43528:SF1">
    <property type="entry name" value="ALPHA-KETOGLUTARATE PERMEASE"/>
    <property type="match status" value="1"/>
</dbReference>
<comment type="caution">
    <text evidence="6">The sequence shown here is derived from an EMBL/GenBank/DDBJ whole genome shotgun (WGS) entry which is preliminary data.</text>
</comment>
<dbReference type="GO" id="GO:0015293">
    <property type="term" value="F:symporter activity"/>
    <property type="evidence" value="ECO:0007669"/>
    <property type="project" value="UniProtKB-KW"/>
</dbReference>